<protein>
    <submittedName>
        <fullName evidence="2">HNH endonuclease</fullName>
    </submittedName>
</protein>
<evidence type="ECO:0000259" key="1">
    <source>
        <dbReference type="SMART" id="SM00507"/>
    </source>
</evidence>
<keyword evidence="2" id="KW-0378">Hydrolase</keyword>
<keyword evidence="2" id="KW-0255">Endonuclease</keyword>
<dbReference type="Pfam" id="PF14279">
    <property type="entry name" value="HNH_5"/>
    <property type="match status" value="1"/>
</dbReference>
<name>A0ABW3GHK4_9NOCA</name>
<proteinExistence type="predicted"/>
<evidence type="ECO:0000313" key="3">
    <source>
        <dbReference type="Proteomes" id="UP001597068"/>
    </source>
</evidence>
<dbReference type="Gene3D" id="1.10.30.50">
    <property type="match status" value="1"/>
</dbReference>
<comment type="caution">
    <text evidence="2">The sequence shown here is derived from an EMBL/GenBank/DDBJ whole genome shotgun (WGS) entry which is preliminary data.</text>
</comment>
<dbReference type="InterPro" id="IPR029471">
    <property type="entry name" value="HNH_5"/>
</dbReference>
<dbReference type="SMART" id="SM00507">
    <property type="entry name" value="HNHc"/>
    <property type="match status" value="1"/>
</dbReference>
<dbReference type="PANTHER" id="PTHR33877:SF1">
    <property type="entry name" value="TYPE IV METHYL-DIRECTED RESTRICTION ENZYME ECOKMCRA"/>
    <property type="match status" value="1"/>
</dbReference>
<dbReference type="GO" id="GO:0004519">
    <property type="term" value="F:endonuclease activity"/>
    <property type="evidence" value="ECO:0007669"/>
    <property type="project" value="UniProtKB-KW"/>
</dbReference>
<keyword evidence="2" id="KW-0540">Nuclease</keyword>
<dbReference type="InterPro" id="IPR052892">
    <property type="entry name" value="NA-targeting_endonuclease"/>
</dbReference>
<keyword evidence="3" id="KW-1185">Reference proteome</keyword>
<evidence type="ECO:0000313" key="2">
    <source>
        <dbReference type="EMBL" id="MFD0928139.1"/>
    </source>
</evidence>
<dbReference type="CDD" id="cd00085">
    <property type="entry name" value="HNHc"/>
    <property type="match status" value="1"/>
</dbReference>
<reference evidence="3" key="1">
    <citation type="journal article" date="2019" name="Int. J. Syst. Evol. Microbiol.">
        <title>The Global Catalogue of Microorganisms (GCM) 10K type strain sequencing project: providing services to taxonomists for standard genome sequencing and annotation.</title>
        <authorList>
            <consortium name="The Broad Institute Genomics Platform"/>
            <consortium name="The Broad Institute Genome Sequencing Center for Infectious Disease"/>
            <person name="Wu L."/>
            <person name="Ma J."/>
        </authorList>
    </citation>
    <scope>NUCLEOTIDE SEQUENCE [LARGE SCALE GENOMIC DNA]</scope>
    <source>
        <strain evidence="3">CCUG 50873</strain>
    </source>
</reference>
<dbReference type="RefSeq" id="WP_253649229.1">
    <property type="nucleotide sequence ID" value="NZ_JAMTCI010000006.1"/>
</dbReference>
<dbReference type="EMBL" id="JBHTIL010000009">
    <property type="protein sequence ID" value="MFD0928139.1"/>
    <property type="molecule type" value="Genomic_DNA"/>
</dbReference>
<gene>
    <name evidence="2" type="ORF">ACFQ04_20590</name>
</gene>
<dbReference type="PANTHER" id="PTHR33877">
    <property type="entry name" value="SLL1193 PROTEIN"/>
    <property type="match status" value="1"/>
</dbReference>
<accession>A0ABW3GHK4</accession>
<dbReference type="Proteomes" id="UP001597068">
    <property type="component" value="Unassembled WGS sequence"/>
</dbReference>
<organism evidence="2 3">
    <name type="scientific">Williamsia deligens</name>
    <dbReference type="NCBI Taxonomy" id="321325"/>
    <lineage>
        <taxon>Bacteria</taxon>
        <taxon>Bacillati</taxon>
        <taxon>Actinomycetota</taxon>
        <taxon>Actinomycetes</taxon>
        <taxon>Mycobacteriales</taxon>
        <taxon>Nocardiaceae</taxon>
        <taxon>Williamsia</taxon>
    </lineage>
</organism>
<sequence length="193" mass="21540">MAVSKRLRYEILRRDNHQCRYCGATAPEAPLTVDHVVPVALGGVDDPSNLATACRDCNAGKSASSPDAPIVAQVKADALVWAAAMQVAAEERAAATAYRRQLCDWFITRWNKWSWTDWRGDSHLFELPGDFEQTILQFHDAGLSTDDLDDLLRVAMTSRADDRWRYFCGCGWRRVREASARAAEIITEAHDGA</sequence>
<dbReference type="InterPro" id="IPR003615">
    <property type="entry name" value="HNH_nuc"/>
</dbReference>
<feature type="domain" description="HNH nuclease" evidence="1">
    <location>
        <begin position="6"/>
        <end position="59"/>
    </location>
</feature>